<dbReference type="InterPro" id="IPR027417">
    <property type="entry name" value="P-loop_NTPase"/>
</dbReference>
<accession>A0ABS3HDT4</accession>
<dbReference type="InterPro" id="IPR003439">
    <property type="entry name" value="ABC_transporter-like_ATP-bd"/>
</dbReference>
<dbReference type="InterPro" id="IPR050086">
    <property type="entry name" value="MetN_ABC_transporter-like"/>
</dbReference>
<evidence type="ECO:0000313" key="10">
    <source>
        <dbReference type="EMBL" id="MBO0451094.1"/>
    </source>
</evidence>
<evidence type="ECO:0000256" key="6">
    <source>
        <dbReference type="ARBA" id="ARBA00022840"/>
    </source>
</evidence>
<comment type="subcellular location">
    <subcellularLocation>
        <location evidence="1">Cell membrane</location>
        <topology evidence="1">Peripheral membrane protein</topology>
    </subcellularLocation>
</comment>
<dbReference type="EMBL" id="JAFLVR010000004">
    <property type="protein sequence ID" value="MBO0451094.1"/>
    <property type="molecule type" value="Genomic_DNA"/>
</dbReference>
<dbReference type="RefSeq" id="WP_207106897.1">
    <property type="nucleotide sequence ID" value="NZ_JAFLVR010000004.1"/>
</dbReference>
<dbReference type="Proteomes" id="UP000664495">
    <property type="component" value="Unassembled WGS sequence"/>
</dbReference>
<evidence type="ECO:0000259" key="9">
    <source>
        <dbReference type="PROSITE" id="PS50893"/>
    </source>
</evidence>
<keyword evidence="11" id="KW-1185">Reference proteome</keyword>
<evidence type="ECO:0000256" key="1">
    <source>
        <dbReference type="ARBA" id="ARBA00004202"/>
    </source>
</evidence>
<sequence length="243" mass="27416">MLTIEKLNKSFNGSKVLKEIDLTFHPGETTVILGPSGSGKSTLLRSIDLLETPDSGRIRIDQDNLSFPQNLSFRQLKEYRGHFSIVFQAYNLFPHLTVIQNVMEGPTQVKKVSKEQARKQAEQLLIKVGLLDKAKEHPKQLSGGQMQRVAIARALAMEPEFMLYDEPTSALDPELAQEVLLVIKDLAESGNGQIVVTHHLEFARKVADRIVFLEEGQVTFDGSSQAFFESDHPRIQRYLQQFL</sequence>
<keyword evidence="7" id="KW-0029">Amino-acid transport</keyword>
<gene>
    <name evidence="10" type="ORF">JZO85_02365</name>
</gene>
<keyword evidence="8" id="KW-0472">Membrane</keyword>
<dbReference type="PANTHER" id="PTHR43166:SF9">
    <property type="entry name" value="GLUTAMATE_ASPARTATE IMPORT ATP-BINDING PROTEIN GLTL"/>
    <property type="match status" value="1"/>
</dbReference>
<dbReference type="SMART" id="SM00382">
    <property type="entry name" value="AAA"/>
    <property type="match status" value="1"/>
</dbReference>
<evidence type="ECO:0000256" key="3">
    <source>
        <dbReference type="ARBA" id="ARBA00022448"/>
    </source>
</evidence>
<evidence type="ECO:0000256" key="4">
    <source>
        <dbReference type="ARBA" id="ARBA00022475"/>
    </source>
</evidence>
<keyword evidence="5" id="KW-0547">Nucleotide-binding</keyword>
<dbReference type="SUPFAM" id="SSF52540">
    <property type="entry name" value="P-loop containing nucleoside triphosphate hydrolases"/>
    <property type="match status" value="1"/>
</dbReference>
<name>A0ABS3HDT4_9ENTE</name>
<dbReference type="PIRSF" id="PIRSF039085">
    <property type="entry name" value="ABC_ATPase_HisP"/>
    <property type="match status" value="1"/>
</dbReference>
<dbReference type="InterPro" id="IPR003593">
    <property type="entry name" value="AAA+_ATPase"/>
</dbReference>
<keyword evidence="6 10" id="KW-0067">ATP-binding</keyword>
<dbReference type="Pfam" id="PF00005">
    <property type="entry name" value="ABC_tran"/>
    <property type="match status" value="1"/>
</dbReference>
<protein>
    <submittedName>
        <fullName evidence="10">Amino acid ABC transporter ATP-binding protein</fullName>
    </submittedName>
</protein>
<evidence type="ECO:0000313" key="11">
    <source>
        <dbReference type="Proteomes" id="UP000664495"/>
    </source>
</evidence>
<dbReference type="PROSITE" id="PS00211">
    <property type="entry name" value="ABC_TRANSPORTER_1"/>
    <property type="match status" value="1"/>
</dbReference>
<proteinExistence type="inferred from homology"/>
<keyword evidence="4" id="KW-1003">Cell membrane</keyword>
<dbReference type="Gene3D" id="3.40.50.300">
    <property type="entry name" value="P-loop containing nucleotide triphosphate hydrolases"/>
    <property type="match status" value="1"/>
</dbReference>
<evidence type="ECO:0000256" key="5">
    <source>
        <dbReference type="ARBA" id="ARBA00022741"/>
    </source>
</evidence>
<feature type="domain" description="ABC transporter" evidence="9">
    <location>
        <begin position="2"/>
        <end position="240"/>
    </location>
</feature>
<dbReference type="PANTHER" id="PTHR43166">
    <property type="entry name" value="AMINO ACID IMPORT ATP-BINDING PROTEIN"/>
    <property type="match status" value="1"/>
</dbReference>
<dbReference type="PROSITE" id="PS50893">
    <property type="entry name" value="ABC_TRANSPORTER_2"/>
    <property type="match status" value="1"/>
</dbReference>
<evidence type="ECO:0000256" key="8">
    <source>
        <dbReference type="ARBA" id="ARBA00023136"/>
    </source>
</evidence>
<evidence type="ECO:0000256" key="7">
    <source>
        <dbReference type="ARBA" id="ARBA00022970"/>
    </source>
</evidence>
<comment type="similarity">
    <text evidence="2">Belongs to the ABC transporter superfamily.</text>
</comment>
<dbReference type="InterPro" id="IPR017871">
    <property type="entry name" value="ABC_transporter-like_CS"/>
</dbReference>
<dbReference type="GO" id="GO:0005524">
    <property type="term" value="F:ATP binding"/>
    <property type="evidence" value="ECO:0007669"/>
    <property type="project" value="UniProtKB-KW"/>
</dbReference>
<dbReference type="InterPro" id="IPR030679">
    <property type="entry name" value="ABC_ATPase_HisP-typ"/>
</dbReference>
<comment type="caution">
    <text evidence="10">The sequence shown here is derived from an EMBL/GenBank/DDBJ whole genome shotgun (WGS) entry which is preliminary data.</text>
</comment>
<reference evidence="10 11" key="1">
    <citation type="submission" date="2021-03" db="EMBL/GenBank/DDBJ databases">
        <title>Enterococcal diversity collection.</title>
        <authorList>
            <person name="Gilmore M.S."/>
            <person name="Schwartzman J."/>
            <person name="Van Tyne D."/>
            <person name="Martin M."/>
            <person name="Earl A.M."/>
            <person name="Manson A.L."/>
            <person name="Straub T."/>
            <person name="Salamzade R."/>
            <person name="Saavedra J."/>
            <person name="Lebreton F."/>
            <person name="Prichula J."/>
            <person name="Schaufler K."/>
            <person name="Gaca A."/>
            <person name="Sgardioli B."/>
            <person name="Wagenaar J."/>
            <person name="Strong T."/>
        </authorList>
    </citation>
    <scope>NUCLEOTIDE SEQUENCE [LARGE SCALE GENOMIC DNA]</scope>
    <source>
        <strain evidence="10 11">MJM16</strain>
    </source>
</reference>
<evidence type="ECO:0000256" key="2">
    <source>
        <dbReference type="ARBA" id="ARBA00005417"/>
    </source>
</evidence>
<organism evidence="10 11">
    <name type="scientific">Candidatus Enterococcus murrayae</name>
    <dbReference type="NCBI Taxonomy" id="2815321"/>
    <lineage>
        <taxon>Bacteria</taxon>
        <taxon>Bacillati</taxon>
        <taxon>Bacillota</taxon>
        <taxon>Bacilli</taxon>
        <taxon>Lactobacillales</taxon>
        <taxon>Enterococcaceae</taxon>
        <taxon>Enterococcus</taxon>
    </lineage>
</organism>
<keyword evidence="3" id="KW-0813">Transport</keyword>